<dbReference type="AlphaFoldDB" id="A0A024WGY7"/>
<reference evidence="2 3" key="1">
    <citation type="submission" date="2013-02" db="EMBL/GenBank/DDBJ databases">
        <title>The Genome Annotation of Plasmodium falciparum MaliPS096_E11.</title>
        <authorList>
            <consortium name="The Broad Institute Genome Sequencing Platform"/>
            <consortium name="The Broad Institute Genome Sequencing Center for Infectious Disease"/>
            <person name="Neafsey D."/>
            <person name="Hoffman S."/>
            <person name="Volkman S."/>
            <person name="Rosenthal P."/>
            <person name="Walker B."/>
            <person name="Young S.K."/>
            <person name="Zeng Q."/>
            <person name="Gargeya S."/>
            <person name="Fitzgerald M."/>
            <person name="Haas B."/>
            <person name="Abouelleil A."/>
            <person name="Allen A.W."/>
            <person name="Alvarado L."/>
            <person name="Arachchi H.M."/>
            <person name="Berlin A.M."/>
            <person name="Chapman S.B."/>
            <person name="Gainer-Dewar J."/>
            <person name="Goldberg J."/>
            <person name="Griggs A."/>
            <person name="Gujja S."/>
            <person name="Hansen M."/>
            <person name="Howarth C."/>
            <person name="Imamovic A."/>
            <person name="Ireland A."/>
            <person name="Larimer J."/>
            <person name="McCowan C."/>
            <person name="Murphy C."/>
            <person name="Pearson M."/>
            <person name="Poon T.W."/>
            <person name="Priest M."/>
            <person name="Roberts A."/>
            <person name="Saif S."/>
            <person name="Shea T."/>
            <person name="Sisk P."/>
            <person name="Sykes S."/>
            <person name="Wortman J."/>
            <person name="Nusbaum C."/>
            <person name="Birren B."/>
        </authorList>
    </citation>
    <scope>NUCLEOTIDE SEQUENCE [LARGE SCALE GENOMIC DNA]</scope>
    <source>
        <strain evidence="2 3">MaliPS096_E11</strain>
    </source>
</reference>
<dbReference type="InterPro" id="IPR006373">
    <property type="entry name" value="VSA_Rifin"/>
</dbReference>
<evidence type="ECO:0000313" key="3">
    <source>
        <dbReference type="Proteomes" id="UP000030699"/>
    </source>
</evidence>
<feature type="transmembrane region" description="Helical" evidence="1">
    <location>
        <begin position="164"/>
        <end position="185"/>
    </location>
</feature>
<keyword evidence="1" id="KW-1133">Transmembrane helix</keyword>
<gene>
    <name evidence="2" type="ORF">PFMALIP_05991</name>
</gene>
<evidence type="ECO:0000313" key="2">
    <source>
        <dbReference type="EMBL" id="ETW45940.1"/>
    </source>
</evidence>
<dbReference type="Pfam" id="PF02009">
    <property type="entry name" value="RIFIN"/>
    <property type="match status" value="2"/>
</dbReference>
<protein>
    <recommendedName>
        <fullName evidence="4">Surface antigen</fullName>
    </recommendedName>
</protein>
<organism evidence="2 3">
    <name type="scientific">Plasmodium falciparum MaliPS096_E11</name>
    <dbReference type="NCBI Taxonomy" id="1036727"/>
    <lineage>
        <taxon>Eukaryota</taxon>
        <taxon>Sar</taxon>
        <taxon>Alveolata</taxon>
        <taxon>Apicomplexa</taxon>
        <taxon>Aconoidasida</taxon>
        <taxon>Haemosporida</taxon>
        <taxon>Plasmodiidae</taxon>
        <taxon>Plasmodium</taxon>
        <taxon>Plasmodium (Laverania)</taxon>
    </lineage>
</organism>
<dbReference type="Proteomes" id="UP000030699">
    <property type="component" value="Unassembled WGS sequence"/>
</dbReference>
<sequence length="205" mass="22566">MDKFATLQTDIQNDAIPTCVCEKTMADKTEKFCLNSGKNMGAIAPSWGLLCGIGYSEWEIAATATATQKGIEAGINVVIDTLKNLFHIKGVTDLEWKALITAQNYTDKSLVDGVIRELARNTLPQAINVHVPKAISEGTAEVVTVTKAEMEKVTTIGGAYSTGIIVSVVVIVIIVLVMIIIYLILRYRRKRKMTKKMQFMKLLNE</sequence>
<dbReference type="EMBL" id="KI925870">
    <property type="protein sequence ID" value="ETW45940.1"/>
    <property type="molecule type" value="Genomic_DNA"/>
</dbReference>
<proteinExistence type="predicted"/>
<keyword evidence="1" id="KW-0812">Transmembrane</keyword>
<reference evidence="2 3" key="2">
    <citation type="submission" date="2013-02" db="EMBL/GenBank/DDBJ databases">
        <title>The Genome Sequence of Plasmodium falciparum MaliPS096_E11.</title>
        <authorList>
            <consortium name="The Broad Institute Genome Sequencing Platform"/>
            <consortium name="The Broad Institute Genome Sequencing Center for Infectious Disease"/>
            <person name="Neafsey D."/>
            <person name="Cheeseman I."/>
            <person name="Volkman S."/>
            <person name="Adams J."/>
            <person name="Walker B."/>
            <person name="Young S.K."/>
            <person name="Zeng Q."/>
            <person name="Gargeya S."/>
            <person name="Fitzgerald M."/>
            <person name="Haas B."/>
            <person name="Abouelleil A."/>
            <person name="Alvarado L."/>
            <person name="Arachchi H.M."/>
            <person name="Berlin A.M."/>
            <person name="Chapman S.B."/>
            <person name="Dewar J."/>
            <person name="Goldberg J."/>
            <person name="Griggs A."/>
            <person name="Gujja S."/>
            <person name="Hansen M."/>
            <person name="Howarth C."/>
            <person name="Imamovic A."/>
            <person name="Larimer J."/>
            <person name="McCowan C."/>
            <person name="Murphy C."/>
            <person name="Neiman D."/>
            <person name="Pearson M."/>
            <person name="Priest M."/>
            <person name="Roberts A."/>
            <person name="Saif S."/>
            <person name="Shea T."/>
            <person name="Sisk P."/>
            <person name="Sykes S."/>
            <person name="Wortman J."/>
            <person name="Nusbaum C."/>
            <person name="Birren B."/>
        </authorList>
    </citation>
    <scope>NUCLEOTIDE SEQUENCE [LARGE SCALE GENOMIC DNA]</scope>
    <source>
        <strain evidence="2 3">MaliPS096_E11</strain>
    </source>
</reference>
<name>A0A024WGY7_PLAFA</name>
<accession>A0A024WGY7</accession>
<evidence type="ECO:0000256" key="1">
    <source>
        <dbReference type="SAM" id="Phobius"/>
    </source>
</evidence>
<keyword evidence="1" id="KW-0472">Membrane</keyword>
<evidence type="ECO:0008006" key="4">
    <source>
        <dbReference type="Google" id="ProtNLM"/>
    </source>
</evidence>